<sequence length="226" mass="25977">MESMTDPALTREGAPLQHSEQDQWDWLEQQVQHLMVAVEHELRIAGPIGISELDLIRALQSERWQLIGTVNFMEPDQLYPVHFLLFHSLYRLREQLSPDRESLVISPLRLGIVPRAGEPRQTLPDQEDPLRAFYLDLNQYFMSNDDIQTMMDSFWSGSAMNRPDHTATHRAASTLGFEQPPASFATVKKQFRRRVMTAHPDRGGSTEEIQQLNHAFSVLKAHYSQG</sequence>
<accession>A0A840U9K0</accession>
<proteinExistence type="predicted"/>
<dbReference type="SMART" id="SM00271">
    <property type="entry name" value="DnaJ"/>
    <property type="match status" value="1"/>
</dbReference>
<evidence type="ECO:0000259" key="2">
    <source>
        <dbReference type="PROSITE" id="PS50076"/>
    </source>
</evidence>
<evidence type="ECO:0000313" key="3">
    <source>
        <dbReference type="EMBL" id="MBB5322414.1"/>
    </source>
</evidence>
<dbReference type="EMBL" id="JACHFE010000008">
    <property type="protein sequence ID" value="MBB5322414.1"/>
    <property type="molecule type" value="Genomic_DNA"/>
</dbReference>
<dbReference type="PROSITE" id="PS50076">
    <property type="entry name" value="DNAJ_2"/>
    <property type="match status" value="1"/>
</dbReference>
<keyword evidence="4" id="KW-1185">Reference proteome</keyword>
<dbReference type="InterPro" id="IPR001623">
    <property type="entry name" value="DnaJ_domain"/>
</dbReference>
<dbReference type="Gene3D" id="1.10.287.110">
    <property type="entry name" value="DnaJ domain"/>
    <property type="match status" value="1"/>
</dbReference>
<protein>
    <recommendedName>
        <fullName evidence="2">J domain-containing protein</fullName>
    </recommendedName>
</protein>
<dbReference type="InterPro" id="IPR021059">
    <property type="entry name" value="DnaJ-related_N"/>
</dbReference>
<comment type="caution">
    <text evidence="3">The sequence shown here is derived from an EMBL/GenBank/DDBJ whole genome shotgun (WGS) entry which is preliminary data.</text>
</comment>
<keyword evidence="1" id="KW-0143">Chaperone</keyword>
<dbReference type="CDD" id="cd06257">
    <property type="entry name" value="DnaJ"/>
    <property type="match status" value="1"/>
</dbReference>
<dbReference type="Pfam" id="PF12339">
    <property type="entry name" value="DNAJ_related"/>
    <property type="match status" value="1"/>
</dbReference>
<evidence type="ECO:0000313" key="4">
    <source>
        <dbReference type="Proteomes" id="UP000591735"/>
    </source>
</evidence>
<dbReference type="RefSeq" id="WP_183705595.1">
    <property type="nucleotide sequence ID" value="NZ_JACHFE010000008.1"/>
</dbReference>
<organism evidence="3 4">
    <name type="scientific">Marinobacter oulmenensis</name>
    <dbReference type="NCBI Taxonomy" id="643747"/>
    <lineage>
        <taxon>Bacteria</taxon>
        <taxon>Pseudomonadati</taxon>
        <taxon>Pseudomonadota</taxon>
        <taxon>Gammaproteobacteria</taxon>
        <taxon>Pseudomonadales</taxon>
        <taxon>Marinobacteraceae</taxon>
        <taxon>Marinobacter</taxon>
    </lineage>
</organism>
<feature type="domain" description="J" evidence="2">
    <location>
        <begin position="170"/>
        <end position="224"/>
    </location>
</feature>
<dbReference type="InterPro" id="IPR036869">
    <property type="entry name" value="J_dom_sf"/>
</dbReference>
<gene>
    <name evidence="3" type="ORF">HNR38_002915</name>
</gene>
<dbReference type="AlphaFoldDB" id="A0A840U9K0"/>
<dbReference type="Proteomes" id="UP000591735">
    <property type="component" value="Unassembled WGS sequence"/>
</dbReference>
<name>A0A840U9K0_9GAMM</name>
<reference evidence="3 4" key="1">
    <citation type="submission" date="2020-08" db="EMBL/GenBank/DDBJ databases">
        <title>Genomic Encyclopedia of Type Strains, Phase IV (KMG-IV): sequencing the most valuable type-strain genomes for metagenomic binning, comparative biology and taxonomic classification.</title>
        <authorList>
            <person name="Goeker M."/>
        </authorList>
    </citation>
    <scope>NUCLEOTIDE SEQUENCE [LARGE SCALE GENOMIC DNA]</scope>
    <source>
        <strain evidence="3 4">DSM 22359</strain>
    </source>
</reference>
<evidence type="ECO:0000256" key="1">
    <source>
        <dbReference type="ARBA" id="ARBA00023186"/>
    </source>
</evidence>
<dbReference type="SUPFAM" id="SSF46565">
    <property type="entry name" value="Chaperone J-domain"/>
    <property type="match status" value="1"/>
</dbReference>